<dbReference type="EMBL" id="CP041730">
    <property type="protein sequence ID" value="QDQ25685.1"/>
    <property type="molecule type" value="Genomic_DNA"/>
</dbReference>
<dbReference type="InterPro" id="IPR050708">
    <property type="entry name" value="T6SS_VgrG/RHS"/>
</dbReference>
<dbReference type="NCBIfam" id="TIGR03696">
    <property type="entry name" value="Rhs_assc_core"/>
    <property type="match status" value="1"/>
</dbReference>
<evidence type="ECO:0000259" key="4">
    <source>
        <dbReference type="Pfam" id="PF25023"/>
    </source>
</evidence>
<feature type="domain" description="Teneurin-like YD-shell" evidence="4">
    <location>
        <begin position="312"/>
        <end position="580"/>
    </location>
</feature>
<evidence type="ECO:0000256" key="3">
    <source>
        <dbReference type="SAM" id="SignalP"/>
    </source>
</evidence>
<dbReference type="Pfam" id="PF05593">
    <property type="entry name" value="RHS_repeat"/>
    <property type="match status" value="2"/>
</dbReference>
<dbReference type="KEGG" id="cari:FNU76_04585"/>
<dbReference type="InterPro" id="IPR056823">
    <property type="entry name" value="TEN-like_YD-shell"/>
</dbReference>
<feature type="region of interest" description="Disordered" evidence="2">
    <location>
        <begin position="749"/>
        <end position="771"/>
    </location>
</feature>
<gene>
    <name evidence="5" type="ORF">FNU76_04585</name>
</gene>
<evidence type="ECO:0000256" key="2">
    <source>
        <dbReference type="SAM" id="MobiDB-lite"/>
    </source>
</evidence>
<dbReference type="RefSeq" id="WP_143856610.1">
    <property type="nucleotide sequence ID" value="NZ_CP041730.1"/>
</dbReference>
<feature type="compositionally biased region" description="Polar residues" evidence="2">
    <location>
        <begin position="752"/>
        <end position="771"/>
    </location>
</feature>
<reference evidence="6" key="1">
    <citation type="submission" date="2019-07" db="EMBL/GenBank/DDBJ databases">
        <title>Chitinimonas sp. nov., isolated from Ny-Alesund, arctica soil.</title>
        <authorList>
            <person name="Xu Q."/>
            <person name="Peng F."/>
        </authorList>
    </citation>
    <scope>NUCLEOTIDE SEQUENCE [LARGE SCALE GENOMIC DNA]</scope>
    <source>
        <strain evidence="6">R3-44</strain>
    </source>
</reference>
<feature type="domain" description="Teneurin-like YD-shell" evidence="4">
    <location>
        <begin position="132"/>
        <end position="261"/>
    </location>
</feature>
<dbReference type="InterPro" id="IPR031325">
    <property type="entry name" value="RHS_repeat"/>
</dbReference>
<evidence type="ECO:0000313" key="5">
    <source>
        <dbReference type="EMBL" id="QDQ25685.1"/>
    </source>
</evidence>
<dbReference type="NCBIfam" id="TIGR01643">
    <property type="entry name" value="YD_repeat_2x"/>
    <property type="match status" value="3"/>
</dbReference>
<dbReference type="PANTHER" id="PTHR32305">
    <property type="match status" value="1"/>
</dbReference>
<sequence>MNLRTLLLATALAVALPAGAATSSQLVKQQFDGLSRLVKQTYPDGSWQQFDYDLVGNRIGRTDNLGRSTRYEYDIHRRLISATDALGGITRYSYDSRSNLVSVTDPRGLTTQYQYNGFDELLKQTSPDSGVSSFSYNVDGQPATKTDAKQQTVKYRYDAAGRVDRLTYADQSTTTFGYGATGPRTGKLQLITDSQGDQISIPYDDLGRPMGEWRTIAGKQYIVREAYDSTGMLKQRTYPSGRTVTYTFDVNGRIDHVMTQQVGGPTVSIAKEIKYRPFGPVKGWIYGNGEKHSRSFDDNGRLTQLSLGDGTLSLGYDAGGRIVRQQIAGAWWERLLQRMGLPIGQQQQYDYDQNDRVTGWQDGSQSQGYQYDANSNRTQLRVNDKTYPQRVDTTSNRLITSDGPRVAVYQYDANGSRLSDSKQSYTYNARGRLIAAAGAQYVVNALGQRIVKTYQGQTTLYHYDRQGHLVAETDDKGNTRREYIYLDDTPVAVIDFGEIRYIHTDHLGTARLITDASKHPIWAWQGDPFGNTAPNEDPEGTGGAYAFNLRFPGQYDDRESGLYYNYFRDYDPAIGGYPQSDPIGLAGGLNTYGYVGANPLSYTDPAGLQIEYANHEVALGLFHSKLIITPSNQARYKNDSRFQNLDQAGRRYATLGAGPNSYAQLESGANRPKDISQACAVRRPLGLPSRYSNEDDAIDRLFSLSNKYNENKERYTLLPLSIFNVPTGHNSNSFISGIGRAAGFNMPAPNETGRNTPGYQFPLPSSSFGVN</sequence>
<dbReference type="Pfam" id="PF25023">
    <property type="entry name" value="TEN_YD-shell"/>
    <property type="match status" value="2"/>
</dbReference>
<keyword evidence="3" id="KW-0732">Signal</keyword>
<organism evidence="5 6">
    <name type="scientific">Chitinimonas arctica</name>
    <dbReference type="NCBI Taxonomy" id="2594795"/>
    <lineage>
        <taxon>Bacteria</taxon>
        <taxon>Pseudomonadati</taxon>
        <taxon>Pseudomonadota</taxon>
        <taxon>Betaproteobacteria</taxon>
        <taxon>Neisseriales</taxon>
        <taxon>Chitinibacteraceae</taxon>
        <taxon>Chitinimonas</taxon>
    </lineage>
</organism>
<keyword evidence="6" id="KW-1185">Reference proteome</keyword>
<evidence type="ECO:0000313" key="6">
    <source>
        <dbReference type="Proteomes" id="UP000317550"/>
    </source>
</evidence>
<protein>
    <submittedName>
        <fullName evidence="5">RHS repeat protein</fullName>
    </submittedName>
</protein>
<keyword evidence="1" id="KW-0677">Repeat</keyword>
<name>A0A516SC04_9NEIS</name>
<dbReference type="Gene3D" id="2.180.10.10">
    <property type="entry name" value="RHS repeat-associated core"/>
    <property type="match status" value="1"/>
</dbReference>
<feature type="chain" id="PRO_5022234841" evidence="3">
    <location>
        <begin position="21"/>
        <end position="771"/>
    </location>
</feature>
<dbReference type="Proteomes" id="UP000317550">
    <property type="component" value="Chromosome"/>
</dbReference>
<dbReference type="InterPro" id="IPR022385">
    <property type="entry name" value="Rhs_assc_core"/>
</dbReference>
<dbReference type="PRINTS" id="PR00394">
    <property type="entry name" value="RHSPROTEIN"/>
</dbReference>
<dbReference type="OrthoDB" id="5150353at2"/>
<accession>A0A516SC04</accession>
<dbReference type="AlphaFoldDB" id="A0A516SC04"/>
<feature type="signal peptide" evidence="3">
    <location>
        <begin position="1"/>
        <end position="20"/>
    </location>
</feature>
<evidence type="ECO:0000256" key="1">
    <source>
        <dbReference type="ARBA" id="ARBA00022737"/>
    </source>
</evidence>
<dbReference type="InterPro" id="IPR006530">
    <property type="entry name" value="YD"/>
</dbReference>
<dbReference type="PANTHER" id="PTHR32305:SF15">
    <property type="entry name" value="PROTEIN RHSA-RELATED"/>
    <property type="match status" value="1"/>
</dbReference>
<proteinExistence type="predicted"/>